<gene>
    <name evidence="2" type="ORF">MAPG_08735</name>
</gene>
<evidence type="ECO:0000313" key="4">
    <source>
        <dbReference type="Proteomes" id="UP000011715"/>
    </source>
</evidence>
<sequence>MVTRTGTAAAAAEWACDAVPTILGLVAESGFRLVFLPVDRRLWEGSRVFTKVPDAEDNPSCSATSPPTLLVLLRQLLCDPRKHLTGDGSSRRAGSGSGACSGQLPASTWTSFAGCHFPVPADGPASTGAARQGSETEFHSANSLPGSSRRQQWDGSWWASRQADSNGRQPSSSGAAVATRQTAQGFLSHSTRRPSPVPGVSSRGRQLEATYAATPTRVADGVSTPTGASPPTGQKHKAFGRFEAVPTAIRVRTPEPGAEEASLAHGFGRHSERTAGAEPASPTADLGNLHDVVEAEAGRSTRGCETGGYRVESEVKATGRIRDAVGRLALPDAITHPPSRRNSTLRLLHRSRMYCWRQTGTEELLPADQGRRRVSC</sequence>
<dbReference type="EMBL" id="ADBL01002123">
    <property type="status" value="NOT_ANNOTATED_CDS"/>
    <property type="molecule type" value="Genomic_DNA"/>
</dbReference>
<reference evidence="3" key="5">
    <citation type="submission" date="2015-06" db="UniProtKB">
        <authorList>
            <consortium name="EnsemblFungi"/>
        </authorList>
    </citation>
    <scope>IDENTIFICATION</scope>
    <source>
        <strain evidence="3">ATCC 64411</strain>
    </source>
</reference>
<evidence type="ECO:0000256" key="1">
    <source>
        <dbReference type="SAM" id="MobiDB-lite"/>
    </source>
</evidence>
<protein>
    <submittedName>
        <fullName evidence="2 3">Uncharacterized protein</fullName>
    </submittedName>
</protein>
<accession>A0A0C4E847</accession>
<reference evidence="3" key="4">
    <citation type="journal article" date="2015" name="G3 (Bethesda)">
        <title>Genome sequences of three phytopathogenic species of the Magnaporthaceae family of fungi.</title>
        <authorList>
            <person name="Okagaki L.H."/>
            <person name="Nunes C.C."/>
            <person name="Sailsbery J."/>
            <person name="Clay B."/>
            <person name="Brown D."/>
            <person name="John T."/>
            <person name="Oh Y."/>
            <person name="Young N."/>
            <person name="Fitzgerald M."/>
            <person name="Haas B.J."/>
            <person name="Zeng Q."/>
            <person name="Young S."/>
            <person name="Adiconis X."/>
            <person name="Fan L."/>
            <person name="Levin J.Z."/>
            <person name="Mitchell T.K."/>
            <person name="Okubara P.A."/>
            <person name="Farman M.L."/>
            <person name="Kohn L.M."/>
            <person name="Birren B."/>
            <person name="Ma L.-J."/>
            <person name="Dean R.A."/>
        </authorList>
    </citation>
    <scope>NUCLEOTIDE SEQUENCE</scope>
    <source>
        <strain evidence="3">ATCC 64411 / 73-15</strain>
    </source>
</reference>
<evidence type="ECO:0000313" key="2">
    <source>
        <dbReference type="EMBL" id="KLU89766.1"/>
    </source>
</evidence>
<organism evidence="3 4">
    <name type="scientific">Magnaporthiopsis poae (strain ATCC 64411 / 73-15)</name>
    <name type="common">Kentucky bluegrass fungus</name>
    <name type="synonym">Magnaporthe poae</name>
    <dbReference type="NCBI Taxonomy" id="644358"/>
    <lineage>
        <taxon>Eukaryota</taxon>
        <taxon>Fungi</taxon>
        <taxon>Dikarya</taxon>
        <taxon>Ascomycota</taxon>
        <taxon>Pezizomycotina</taxon>
        <taxon>Sordariomycetes</taxon>
        <taxon>Sordariomycetidae</taxon>
        <taxon>Magnaporthales</taxon>
        <taxon>Magnaporthaceae</taxon>
        <taxon>Magnaporthiopsis</taxon>
    </lineage>
</organism>
<feature type="compositionally biased region" description="Polar residues" evidence="1">
    <location>
        <begin position="223"/>
        <end position="232"/>
    </location>
</feature>
<feature type="region of interest" description="Disordered" evidence="1">
    <location>
        <begin position="123"/>
        <end position="236"/>
    </location>
</feature>
<feature type="compositionally biased region" description="Polar residues" evidence="1">
    <location>
        <begin position="133"/>
        <end position="154"/>
    </location>
</feature>
<dbReference type="EnsemblFungi" id="MAPG_08735T0">
    <property type="protein sequence ID" value="MAPG_08735T0"/>
    <property type="gene ID" value="MAPG_08735"/>
</dbReference>
<feature type="compositionally biased region" description="Polar residues" evidence="1">
    <location>
        <begin position="162"/>
        <end position="189"/>
    </location>
</feature>
<dbReference type="AlphaFoldDB" id="A0A0C4E847"/>
<dbReference type="EMBL" id="GL876973">
    <property type="protein sequence ID" value="KLU89766.1"/>
    <property type="molecule type" value="Genomic_DNA"/>
</dbReference>
<keyword evidence="4" id="KW-1185">Reference proteome</keyword>
<evidence type="ECO:0000313" key="3">
    <source>
        <dbReference type="EnsemblFungi" id="MAPG_08735T0"/>
    </source>
</evidence>
<proteinExistence type="predicted"/>
<name>A0A0C4E847_MAGP6</name>
<reference evidence="4" key="2">
    <citation type="submission" date="2010-05" db="EMBL/GenBank/DDBJ databases">
        <title>The genome sequence of Magnaporthe poae strain ATCC 64411.</title>
        <authorList>
            <person name="Ma L.-J."/>
            <person name="Dead R."/>
            <person name="Young S."/>
            <person name="Zeng Q."/>
            <person name="Koehrsen M."/>
            <person name="Alvarado L."/>
            <person name="Berlin A."/>
            <person name="Chapman S.B."/>
            <person name="Chen Z."/>
            <person name="Freedman E."/>
            <person name="Gellesch M."/>
            <person name="Goldberg J."/>
            <person name="Griggs A."/>
            <person name="Gujja S."/>
            <person name="Heilman E.R."/>
            <person name="Heiman D."/>
            <person name="Hepburn T."/>
            <person name="Howarth C."/>
            <person name="Jen D."/>
            <person name="Larson L."/>
            <person name="Mehta T."/>
            <person name="Neiman D."/>
            <person name="Pearson M."/>
            <person name="Roberts A."/>
            <person name="Saif S."/>
            <person name="Shea T."/>
            <person name="Shenoy N."/>
            <person name="Sisk P."/>
            <person name="Stolte C."/>
            <person name="Sykes S."/>
            <person name="Walk T."/>
            <person name="White J."/>
            <person name="Yandava C."/>
            <person name="Haas B."/>
            <person name="Nusbaum C."/>
            <person name="Birren B."/>
        </authorList>
    </citation>
    <scope>NUCLEOTIDE SEQUENCE [LARGE SCALE GENOMIC DNA]</scope>
    <source>
        <strain evidence="4">ATCC 64411 / 73-15</strain>
    </source>
</reference>
<dbReference type="VEuPathDB" id="FungiDB:MAPG_08735"/>
<dbReference type="Proteomes" id="UP000011715">
    <property type="component" value="Unassembled WGS sequence"/>
</dbReference>
<reference evidence="2" key="1">
    <citation type="submission" date="2010-05" db="EMBL/GenBank/DDBJ databases">
        <title>The Genome Sequence of Magnaporthe poae strain ATCC 64411.</title>
        <authorList>
            <consortium name="The Broad Institute Genome Sequencing Platform"/>
            <consortium name="Broad Institute Genome Sequencing Center for Infectious Disease"/>
            <person name="Ma L.-J."/>
            <person name="Dead R."/>
            <person name="Young S."/>
            <person name="Zeng Q."/>
            <person name="Koehrsen M."/>
            <person name="Alvarado L."/>
            <person name="Berlin A."/>
            <person name="Chapman S.B."/>
            <person name="Chen Z."/>
            <person name="Freedman E."/>
            <person name="Gellesch M."/>
            <person name="Goldberg J."/>
            <person name="Griggs A."/>
            <person name="Gujja S."/>
            <person name="Heilman E.R."/>
            <person name="Heiman D."/>
            <person name="Hepburn T."/>
            <person name="Howarth C."/>
            <person name="Jen D."/>
            <person name="Larson L."/>
            <person name="Mehta T."/>
            <person name="Neiman D."/>
            <person name="Pearson M."/>
            <person name="Roberts A."/>
            <person name="Saif S."/>
            <person name="Shea T."/>
            <person name="Shenoy N."/>
            <person name="Sisk P."/>
            <person name="Stolte C."/>
            <person name="Sykes S."/>
            <person name="Walk T."/>
            <person name="White J."/>
            <person name="Yandava C."/>
            <person name="Haas B."/>
            <person name="Nusbaum C."/>
            <person name="Birren B."/>
        </authorList>
    </citation>
    <scope>NUCLEOTIDE SEQUENCE</scope>
    <source>
        <strain evidence="2">ATCC 64411</strain>
    </source>
</reference>
<reference evidence="2" key="3">
    <citation type="submission" date="2011-03" db="EMBL/GenBank/DDBJ databases">
        <title>Annotation of Magnaporthe poae ATCC 64411.</title>
        <authorList>
            <person name="Ma L.-J."/>
            <person name="Dead R."/>
            <person name="Young S.K."/>
            <person name="Zeng Q."/>
            <person name="Gargeya S."/>
            <person name="Fitzgerald M."/>
            <person name="Haas B."/>
            <person name="Abouelleil A."/>
            <person name="Alvarado L."/>
            <person name="Arachchi H.M."/>
            <person name="Berlin A."/>
            <person name="Brown A."/>
            <person name="Chapman S.B."/>
            <person name="Chen Z."/>
            <person name="Dunbar C."/>
            <person name="Freedman E."/>
            <person name="Gearin G."/>
            <person name="Gellesch M."/>
            <person name="Goldberg J."/>
            <person name="Griggs A."/>
            <person name="Gujja S."/>
            <person name="Heiman D."/>
            <person name="Howarth C."/>
            <person name="Larson L."/>
            <person name="Lui A."/>
            <person name="MacDonald P.J.P."/>
            <person name="Mehta T."/>
            <person name="Montmayeur A."/>
            <person name="Murphy C."/>
            <person name="Neiman D."/>
            <person name="Pearson M."/>
            <person name="Priest M."/>
            <person name="Roberts A."/>
            <person name="Saif S."/>
            <person name="Shea T."/>
            <person name="Shenoy N."/>
            <person name="Sisk P."/>
            <person name="Stolte C."/>
            <person name="Sykes S."/>
            <person name="Yandava C."/>
            <person name="Wortman J."/>
            <person name="Nusbaum C."/>
            <person name="Birren B."/>
        </authorList>
    </citation>
    <scope>NUCLEOTIDE SEQUENCE</scope>
    <source>
        <strain evidence="2">ATCC 64411</strain>
    </source>
</reference>